<keyword evidence="3" id="KW-1185">Reference proteome</keyword>
<dbReference type="AlphaFoldDB" id="A0ABD1YX09"/>
<name>A0ABD1YX09_9MARC</name>
<feature type="compositionally biased region" description="Basic and acidic residues" evidence="1">
    <location>
        <begin position="77"/>
        <end position="90"/>
    </location>
</feature>
<proteinExistence type="predicted"/>
<comment type="caution">
    <text evidence="2">The sequence shown here is derived from an EMBL/GenBank/DDBJ whole genome shotgun (WGS) entry which is preliminary data.</text>
</comment>
<organism evidence="2 3">
    <name type="scientific">Riccia fluitans</name>
    <dbReference type="NCBI Taxonomy" id="41844"/>
    <lineage>
        <taxon>Eukaryota</taxon>
        <taxon>Viridiplantae</taxon>
        <taxon>Streptophyta</taxon>
        <taxon>Embryophyta</taxon>
        <taxon>Marchantiophyta</taxon>
        <taxon>Marchantiopsida</taxon>
        <taxon>Marchantiidae</taxon>
        <taxon>Marchantiales</taxon>
        <taxon>Ricciaceae</taxon>
        <taxon>Riccia</taxon>
    </lineage>
</organism>
<evidence type="ECO:0000313" key="2">
    <source>
        <dbReference type="EMBL" id="KAL2635306.1"/>
    </source>
</evidence>
<gene>
    <name evidence="2" type="ORF">R1flu_006785</name>
</gene>
<evidence type="ECO:0000313" key="3">
    <source>
        <dbReference type="Proteomes" id="UP001605036"/>
    </source>
</evidence>
<reference evidence="2 3" key="1">
    <citation type="submission" date="2024-09" db="EMBL/GenBank/DDBJ databases">
        <title>Chromosome-scale assembly of Riccia fluitans.</title>
        <authorList>
            <person name="Paukszto L."/>
            <person name="Sawicki J."/>
            <person name="Karawczyk K."/>
            <person name="Piernik-Szablinska J."/>
            <person name="Szczecinska M."/>
            <person name="Mazdziarz M."/>
        </authorList>
    </citation>
    <scope>NUCLEOTIDE SEQUENCE [LARGE SCALE GENOMIC DNA]</scope>
    <source>
        <strain evidence="2">Rf_01</strain>
        <tissue evidence="2">Aerial parts of the thallus</tissue>
    </source>
</reference>
<feature type="compositionally biased region" description="Polar residues" evidence="1">
    <location>
        <begin position="28"/>
        <end position="41"/>
    </location>
</feature>
<dbReference type="Proteomes" id="UP001605036">
    <property type="component" value="Unassembled WGS sequence"/>
</dbReference>
<dbReference type="EMBL" id="JBHFFA010000003">
    <property type="protein sequence ID" value="KAL2635306.1"/>
    <property type="molecule type" value="Genomic_DNA"/>
</dbReference>
<protein>
    <submittedName>
        <fullName evidence="2">Uncharacterized protein</fullName>
    </submittedName>
</protein>
<sequence length="116" mass="12859">MDARRSAFERIPRAGIWHMERPPVSFERPQNWQNGPRVNPQQDDHRQCANISPPCMAESGDIGAGSPGTTEVTADAEPVREEASAIERGHTSSNERTVRGNSGKRKEMLAILLQLL</sequence>
<feature type="region of interest" description="Disordered" evidence="1">
    <location>
        <begin position="21"/>
        <end position="104"/>
    </location>
</feature>
<evidence type="ECO:0000256" key="1">
    <source>
        <dbReference type="SAM" id="MobiDB-lite"/>
    </source>
</evidence>
<accession>A0ABD1YX09</accession>